<dbReference type="Proteomes" id="UP000594873">
    <property type="component" value="Chromosome"/>
</dbReference>
<reference evidence="1 2" key="1">
    <citation type="submission" date="2020-11" db="EMBL/GenBank/DDBJ databases">
        <title>Genome seq and assembly of Sphingosinicella sp.</title>
        <authorList>
            <person name="Chhetri G."/>
        </authorList>
    </citation>
    <scope>NUCLEOTIDE SEQUENCE [LARGE SCALE GENOMIC DNA]</scope>
    <source>
        <strain evidence="1 2">UDD2</strain>
    </source>
</reference>
<dbReference type="AlphaFoldDB" id="A0A7T2LMD3"/>
<dbReference type="EMBL" id="CP065592">
    <property type="protein sequence ID" value="QPQ54922.1"/>
    <property type="molecule type" value="Genomic_DNA"/>
</dbReference>
<evidence type="ECO:0008006" key="3">
    <source>
        <dbReference type="Google" id="ProtNLM"/>
    </source>
</evidence>
<sequence length="419" mass="47470">MGTEIEIYVGRTAVPDANYMGWQNCTDHVFYEADFFRRPRNSTHKVVRDVSDQYYIEPPETYRYFLAPAEVVRKRLMIQGYTPEFCAHSWEVSRLHQVETYQKFARGEDSQISADLALMASTSLSDWLELVRRQEKASPDKVITGRHQPWHIMSLLGAPNDVLVQLALLSDAFPSSQVWMDCSFLYDDDDDPRTPHQIAEEGAAEFADFPEGKIIVLTEGKSDTRIITAALKAFYPEYADAYQFIDFEEFRIEGGASVLARMVKILSGARIQNRLLALFDNDAAGAEAIQSLSRIRFPRNVRLMMLPNTKLARSYPTLGPSGRLRMDVNGSAAPIELFLGRSSLITPEGTLRPIRWSQWKDNVERYQGVVDDKDAICSAFLASLEAGSSPSTLRRSFPEMNLLLQSIFRAFEDNTPPLI</sequence>
<dbReference type="KEGG" id="sflv:IC614_11500"/>
<evidence type="ECO:0000313" key="1">
    <source>
        <dbReference type="EMBL" id="QPQ54922.1"/>
    </source>
</evidence>
<accession>A0A7T2LMD3</accession>
<keyword evidence="2" id="KW-1185">Reference proteome</keyword>
<name>A0A7T2LMD3_9SPHN</name>
<protein>
    <recommendedName>
        <fullName evidence="3">HEPN/Toprim N-terminal domain-containing protein</fullName>
    </recommendedName>
</protein>
<proteinExistence type="predicted"/>
<organism evidence="1 2">
    <name type="scientific">Allosphingosinicella flava</name>
    <dbReference type="NCBI Taxonomy" id="2771430"/>
    <lineage>
        <taxon>Bacteria</taxon>
        <taxon>Pseudomonadati</taxon>
        <taxon>Pseudomonadota</taxon>
        <taxon>Alphaproteobacteria</taxon>
        <taxon>Sphingomonadales</taxon>
        <taxon>Sphingomonadaceae</taxon>
        <taxon>Allosphingosinicella</taxon>
    </lineage>
</organism>
<gene>
    <name evidence="1" type="ORF">IC614_11500</name>
</gene>
<evidence type="ECO:0000313" key="2">
    <source>
        <dbReference type="Proteomes" id="UP000594873"/>
    </source>
</evidence>